<keyword evidence="6 8" id="KW-0998">Cell outer membrane</keyword>
<evidence type="ECO:0000313" key="10">
    <source>
        <dbReference type="Proteomes" id="UP000005212"/>
    </source>
</evidence>
<evidence type="ECO:0000256" key="8">
    <source>
        <dbReference type="RuleBase" id="RU363105"/>
    </source>
</evidence>
<dbReference type="AlphaFoldDB" id="I0FFB6"/>
<dbReference type="Proteomes" id="UP000005212">
    <property type="component" value="Plasmid unnamed32"/>
</dbReference>
<reference evidence="9 10" key="1">
    <citation type="journal article" date="2012" name="J. Bacteriol.">
        <title>Complete Genome Sequence of Borrelia crocidurae.</title>
        <authorList>
            <person name="Elbir H."/>
            <person name="Gimenez G."/>
            <person name="Robert C."/>
            <person name="Bergstrom S."/>
            <person name="Cutler S."/>
            <person name="Raoult D."/>
            <person name="Drancourt M."/>
        </authorList>
    </citation>
    <scope>NUCLEOTIDE SEQUENCE [LARGE SCALE GENOMIC DNA]</scope>
    <source>
        <strain evidence="9 10">Achema</strain>
        <plasmid evidence="10">unnamed32</plasmid>
    </source>
</reference>
<keyword evidence="7 8" id="KW-0449">Lipoprotein</keyword>
<evidence type="ECO:0000256" key="5">
    <source>
        <dbReference type="ARBA" id="ARBA00023139"/>
    </source>
</evidence>
<evidence type="ECO:0000256" key="4">
    <source>
        <dbReference type="ARBA" id="ARBA00023136"/>
    </source>
</evidence>
<keyword evidence="9" id="KW-0614">Plasmid</keyword>
<dbReference type="InterPro" id="IPR000680">
    <property type="entry name" value="Borrelia_lipo"/>
</dbReference>
<evidence type="ECO:0000256" key="3">
    <source>
        <dbReference type="ARBA" id="ARBA00022729"/>
    </source>
</evidence>
<keyword evidence="4 8" id="KW-0472">Membrane</keyword>
<dbReference type="PATRIC" id="fig|1155096.3.peg.1406"/>
<dbReference type="SUPFAM" id="SSF74748">
    <property type="entry name" value="Variable surface antigen VlsE"/>
    <property type="match status" value="1"/>
</dbReference>
<protein>
    <recommendedName>
        <fullName evidence="8">Variable large protein</fullName>
    </recommendedName>
</protein>
<keyword evidence="5 8" id="KW-0564">Palmitate</keyword>
<geneLocation type="plasmid" evidence="10">
    <name>unnamed32</name>
</geneLocation>
<evidence type="ECO:0000256" key="1">
    <source>
        <dbReference type="ARBA" id="ARBA00003932"/>
    </source>
</evidence>
<dbReference type="EMBL" id="CP003458">
    <property type="protein sequence ID" value="AFI32172.1"/>
    <property type="molecule type" value="Genomic_DNA"/>
</dbReference>
<reference evidence="10" key="2">
    <citation type="submission" date="2012-03" db="EMBL/GenBank/DDBJ databases">
        <title>Complete genome sequence of Borrelia crocidurae.</title>
        <authorList>
            <person name="Elbir H."/>
            <person name="Gimenez G."/>
            <person name="Robert C."/>
            <person name="Raoult D."/>
            <person name="Drancourt M."/>
        </authorList>
    </citation>
    <scope>NUCLEOTIDE SEQUENCE [LARGE SCALE GENOMIC DNA]</scope>
    <source>
        <strain evidence="10">Achema</strain>
        <plasmid evidence="10">unnamed32</plasmid>
    </source>
</reference>
<comment type="function">
    <text evidence="1 8">The Vlp and Vsp proteins are antigenically distinct proteins, only one vlp or vsp gene is transcriptionally active at any one time. Switching between these genes is a mechanism of host immune response evasion.</text>
</comment>
<name>I0FFB6_BORCA</name>
<dbReference type="GO" id="GO:0009279">
    <property type="term" value="C:cell outer membrane"/>
    <property type="evidence" value="ECO:0007669"/>
    <property type="project" value="UniProtKB-SubCell"/>
</dbReference>
<organism evidence="9 10">
    <name type="scientific">Borrelia crocidurae (strain Achema)</name>
    <dbReference type="NCBI Taxonomy" id="1155096"/>
    <lineage>
        <taxon>Bacteria</taxon>
        <taxon>Pseudomonadati</taxon>
        <taxon>Spirochaetota</taxon>
        <taxon>Spirochaetia</taxon>
        <taxon>Spirochaetales</taxon>
        <taxon>Borreliaceae</taxon>
        <taxon>Borrelia</taxon>
    </lineage>
</organism>
<comment type="subcellular location">
    <subcellularLocation>
        <location evidence="2 8">Cell outer membrane</location>
        <topology evidence="2 8">Lipid-anchor</topology>
    </subcellularLocation>
</comment>
<sequence length="364" mass="38016">MKVAINKEKNKEAKRMKREKEVEGKRRVILVVMMFVMVMGCNSGGVKGGEEKGTQGIGGLGEVISNLREGFLEVFVSFGNILKDTFGLTSNTTKKEVGERLGKIGEAVEVAKGKLEGIKGTDQFSLMKDKVDSVITNAVNILKKLVEGTKKFKEATDGANGKIGNANGTEDAVQADIASVKSLVEGINMIYEAAKEVKVDSKGNADKTISDSKAIAKLFNNTASADATGLKAANVALNSSSGADILAAIDAAKNGINAPAGQISAAKNAYDIAVAIKNSADAGADVRDKGSVITAGLALRAMAKNGKLATHANVPAEGLNAVLIGAVSKTVNEIVSTIRRTVDKCLKDVDDCIKENSNSEVKSK</sequence>
<evidence type="ECO:0000256" key="6">
    <source>
        <dbReference type="ARBA" id="ARBA00023237"/>
    </source>
</evidence>
<accession>I0FFB6</accession>
<dbReference type="KEGG" id="bcw:Q7M_1174"/>
<proteinExistence type="predicted"/>
<evidence type="ECO:0000256" key="2">
    <source>
        <dbReference type="ARBA" id="ARBA00004459"/>
    </source>
</evidence>
<evidence type="ECO:0000256" key="7">
    <source>
        <dbReference type="ARBA" id="ARBA00023288"/>
    </source>
</evidence>
<evidence type="ECO:0000313" key="9">
    <source>
        <dbReference type="EMBL" id="AFI32172.1"/>
    </source>
</evidence>
<dbReference type="HOGENOM" id="CLU_054711_0_0_12"/>
<keyword evidence="3" id="KW-0732">Signal</keyword>
<dbReference type="Pfam" id="PF00921">
    <property type="entry name" value="Lipoprotein_2"/>
    <property type="match status" value="1"/>
</dbReference>
<gene>
    <name evidence="9" type="ordered locus">Q7M_1174</name>
</gene>